<proteinExistence type="inferred from homology"/>
<dbReference type="AlphaFoldDB" id="A0A6J4RAE6"/>
<dbReference type="SUPFAM" id="SSF81345">
    <property type="entry name" value="ABC transporter involved in vitamin B12 uptake, BtuC"/>
    <property type="match status" value="1"/>
</dbReference>
<dbReference type="GO" id="GO:0010043">
    <property type="term" value="P:response to zinc ion"/>
    <property type="evidence" value="ECO:0007669"/>
    <property type="project" value="TreeGrafter"/>
</dbReference>
<dbReference type="Pfam" id="PF00950">
    <property type="entry name" value="ABC-3"/>
    <property type="match status" value="1"/>
</dbReference>
<dbReference type="InterPro" id="IPR037294">
    <property type="entry name" value="ABC_BtuC-like"/>
</dbReference>
<dbReference type="InterPro" id="IPR001626">
    <property type="entry name" value="ABC_TroCD"/>
</dbReference>
<evidence type="ECO:0000256" key="9">
    <source>
        <dbReference type="SAM" id="Phobius"/>
    </source>
</evidence>
<feature type="transmembrane region" description="Helical" evidence="9">
    <location>
        <begin position="143"/>
        <end position="162"/>
    </location>
</feature>
<gene>
    <name evidence="10" type="ORF">AVDCRST_MAG25-1826</name>
</gene>
<comment type="similarity">
    <text evidence="2 8">Belongs to the ABC-3 integral membrane protein family.</text>
</comment>
<keyword evidence="6 9" id="KW-1133">Transmembrane helix</keyword>
<dbReference type="PANTHER" id="PTHR30477:SF8">
    <property type="entry name" value="METAL TRANSPORT SYSTEM MEMBRANE PROTEIN CT_070-RELATED"/>
    <property type="match status" value="1"/>
</dbReference>
<keyword evidence="3 8" id="KW-0813">Transport</keyword>
<keyword evidence="5 8" id="KW-0812">Transmembrane</keyword>
<keyword evidence="7 9" id="KW-0472">Membrane</keyword>
<dbReference type="InterPro" id="IPR036388">
    <property type="entry name" value="WH-like_DNA-bd_sf"/>
</dbReference>
<feature type="transmembrane region" description="Helical" evidence="9">
    <location>
        <begin position="204"/>
        <end position="223"/>
    </location>
</feature>
<evidence type="ECO:0000256" key="1">
    <source>
        <dbReference type="ARBA" id="ARBA00004651"/>
    </source>
</evidence>
<organism evidence="10">
    <name type="scientific">uncultured Rubrobacteraceae bacterium</name>
    <dbReference type="NCBI Taxonomy" id="349277"/>
    <lineage>
        <taxon>Bacteria</taxon>
        <taxon>Bacillati</taxon>
        <taxon>Actinomycetota</taxon>
        <taxon>Rubrobacteria</taxon>
        <taxon>Rubrobacterales</taxon>
        <taxon>Rubrobacteraceae</taxon>
        <taxon>environmental samples</taxon>
    </lineage>
</organism>
<feature type="transmembrane region" description="Helical" evidence="9">
    <location>
        <begin position="58"/>
        <end position="78"/>
    </location>
</feature>
<dbReference type="PANTHER" id="PTHR30477">
    <property type="entry name" value="ABC-TRANSPORTER METAL-BINDING PROTEIN"/>
    <property type="match status" value="1"/>
</dbReference>
<feature type="transmembrane region" description="Helical" evidence="9">
    <location>
        <begin position="174"/>
        <end position="198"/>
    </location>
</feature>
<evidence type="ECO:0000256" key="6">
    <source>
        <dbReference type="ARBA" id="ARBA00022989"/>
    </source>
</evidence>
<protein>
    <submittedName>
        <fullName evidence="10">Mn-Zn_transporter_SitD</fullName>
    </submittedName>
</protein>
<feature type="transmembrane region" description="Helical" evidence="9">
    <location>
        <begin position="6"/>
        <end position="27"/>
    </location>
</feature>
<dbReference type="Gene3D" id="1.10.10.10">
    <property type="entry name" value="Winged helix-like DNA-binding domain superfamily/Winged helix DNA-binding domain"/>
    <property type="match status" value="1"/>
</dbReference>
<evidence type="ECO:0000256" key="3">
    <source>
        <dbReference type="ARBA" id="ARBA00022448"/>
    </source>
</evidence>
<evidence type="ECO:0000256" key="4">
    <source>
        <dbReference type="ARBA" id="ARBA00022475"/>
    </source>
</evidence>
<keyword evidence="4" id="KW-1003">Cell membrane</keyword>
<evidence type="ECO:0000256" key="7">
    <source>
        <dbReference type="ARBA" id="ARBA00023136"/>
    </source>
</evidence>
<feature type="transmembrane region" description="Helical" evidence="9">
    <location>
        <begin position="230"/>
        <end position="249"/>
    </location>
</feature>
<dbReference type="GO" id="GO:0055085">
    <property type="term" value="P:transmembrane transport"/>
    <property type="evidence" value="ECO:0007669"/>
    <property type="project" value="InterPro"/>
</dbReference>
<comment type="subcellular location">
    <subcellularLocation>
        <location evidence="1 8">Cell membrane</location>
        <topology evidence="1 8">Multi-pass membrane protein</topology>
    </subcellularLocation>
</comment>
<dbReference type="GO" id="GO:0043190">
    <property type="term" value="C:ATP-binding cassette (ABC) transporter complex"/>
    <property type="evidence" value="ECO:0007669"/>
    <property type="project" value="InterPro"/>
</dbReference>
<feature type="transmembrane region" description="Helical" evidence="9">
    <location>
        <begin position="34"/>
        <end position="52"/>
    </location>
</feature>
<accession>A0A6J4RAE6</accession>
<dbReference type="Gene3D" id="1.10.3470.10">
    <property type="entry name" value="ABC transporter involved in vitamin B12 uptake, BtuC"/>
    <property type="match status" value="1"/>
</dbReference>
<feature type="transmembrane region" description="Helical" evidence="9">
    <location>
        <begin position="90"/>
        <end position="109"/>
    </location>
</feature>
<dbReference type="CDD" id="cd06550">
    <property type="entry name" value="TM_ABC_iron-siderophores_like"/>
    <property type="match status" value="1"/>
</dbReference>
<evidence type="ECO:0000313" key="10">
    <source>
        <dbReference type="EMBL" id="CAA9468646.1"/>
    </source>
</evidence>
<evidence type="ECO:0000256" key="2">
    <source>
        <dbReference type="ARBA" id="ARBA00008034"/>
    </source>
</evidence>
<sequence>MSGDLVVILTAVLVAVPCALLGTLLVLRQMSMMGDAISHAVLPGIVIAFFISESLGPVVSVLGAGAFGILTALLVEALRNTGRVKEDSSIGIVFTALFALGVFLVSKFASSVHLDLQHVLYGEIAYAPINPLLIGTLNLGPRSLWTLGLVTVLALGLVLLLYKELKIATFDPGLAAAVGLSPMLVHYLLMGAVSVTTVGAFDSVGAILVVAFLIVPPAAAYLLTERLSHMMLLAVALSVGSAVGGYYVAAAFDVAISGMMAVVAGALFALALLFSPSRGLVANLMRRRRNRRSFASGLLLVKLEELGSRATEEDLVKGLNWDRSDVSEALRNASRHGLLRTPEAGTVALTEEGRGTAHRVLEAHAVAR</sequence>
<feature type="transmembrane region" description="Helical" evidence="9">
    <location>
        <begin position="255"/>
        <end position="281"/>
    </location>
</feature>
<evidence type="ECO:0000256" key="8">
    <source>
        <dbReference type="RuleBase" id="RU003943"/>
    </source>
</evidence>
<name>A0A6J4RAE6_9ACTN</name>
<dbReference type="EMBL" id="CADCVI010000109">
    <property type="protein sequence ID" value="CAA9468646.1"/>
    <property type="molecule type" value="Genomic_DNA"/>
</dbReference>
<evidence type="ECO:0000256" key="5">
    <source>
        <dbReference type="ARBA" id="ARBA00022692"/>
    </source>
</evidence>
<reference evidence="10" key="1">
    <citation type="submission" date="2020-02" db="EMBL/GenBank/DDBJ databases">
        <authorList>
            <person name="Meier V. D."/>
        </authorList>
    </citation>
    <scope>NUCLEOTIDE SEQUENCE</scope>
    <source>
        <strain evidence="10">AVDCRST_MAG25</strain>
    </source>
</reference>